<dbReference type="EMBL" id="CAXLJM020000027">
    <property type="protein sequence ID" value="CAL8095686.1"/>
    <property type="molecule type" value="Genomic_DNA"/>
</dbReference>
<reference evidence="3 4" key="1">
    <citation type="submission" date="2024-08" db="EMBL/GenBank/DDBJ databases">
        <authorList>
            <person name="Cucini C."/>
            <person name="Frati F."/>
        </authorList>
    </citation>
    <scope>NUCLEOTIDE SEQUENCE [LARGE SCALE GENOMIC DNA]</scope>
</reference>
<dbReference type="InterPro" id="IPR011074">
    <property type="entry name" value="CRAL/TRIO_N_dom"/>
</dbReference>
<protein>
    <recommendedName>
        <fullName evidence="2">CRAL-TRIO domain-containing protein</fullName>
    </recommendedName>
</protein>
<evidence type="ECO:0000313" key="4">
    <source>
        <dbReference type="Proteomes" id="UP001642540"/>
    </source>
</evidence>
<dbReference type="Pfam" id="PF03765">
    <property type="entry name" value="CRAL_TRIO_N"/>
    <property type="match status" value="1"/>
</dbReference>
<evidence type="ECO:0000259" key="2">
    <source>
        <dbReference type="PROSITE" id="PS50191"/>
    </source>
</evidence>
<proteinExistence type="predicted"/>
<dbReference type="SMART" id="SM00516">
    <property type="entry name" value="SEC14"/>
    <property type="match status" value="1"/>
</dbReference>
<feature type="domain" description="CRAL-TRIO" evidence="2">
    <location>
        <begin position="86"/>
        <end position="259"/>
    </location>
</feature>
<comment type="caution">
    <text evidence="3">The sequence shown here is derived from an EMBL/GenBank/DDBJ whole genome shotgun (WGS) entry which is preliminary data.</text>
</comment>
<keyword evidence="4" id="KW-1185">Reference proteome</keyword>
<dbReference type="SUPFAM" id="SSF52087">
    <property type="entry name" value="CRAL/TRIO domain"/>
    <property type="match status" value="1"/>
</dbReference>
<dbReference type="PROSITE" id="PS50191">
    <property type="entry name" value="CRAL_TRIO"/>
    <property type="match status" value="1"/>
</dbReference>
<dbReference type="SUPFAM" id="SSF46938">
    <property type="entry name" value="CRAL/TRIO N-terminal domain"/>
    <property type="match status" value="1"/>
</dbReference>
<dbReference type="InterPro" id="IPR036273">
    <property type="entry name" value="CRAL/TRIO_N_dom_sf"/>
</dbReference>
<dbReference type="InterPro" id="IPR036865">
    <property type="entry name" value="CRAL-TRIO_dom_sf"/>
</dbReference>
<dbReference type="Proteomes" id="UP001642540">
    <property type="component" value="Unassembled WGS sequence"/>
</dbReference>
<dbReference type="Gene3D" id="1.10.8.20">
    <property type="entry name" value="N-terminal domain of phosphatidylinositol transfer protein sec14p"/>
    <property type="match status" value="1"/>
</dbReference>
<gene>
    <name evidence="3" type="ORF">ODALV1_LOCUS9151</name>
</gene>
<dbReference type="InterPro" id="IPR001251">
    <property type="entry name" value="CRAL-TRIO_dom"/>
</dbReference>
<evidence type="ECO:0000256" key="1">
    <source>
        <dbReference type="SAM" id="MobiDB-lite"/>
    </source>
</evidence>
<feature type="region of interest" description="Disordered" evidence="1">
    <location>
        <begin position="1"/>
        <end position="20"/>
    </location>
</feature>
<accession>A0ABP1QAB1</accession>
<dbReference type="CDD" id="cd00170">
    <property type="entry name" value="SEC14"/>
    <property type="match status" value="1"/>
</dbReference>
<sequence>MSKLRELLSRSQEGKMNKKEYSKMEENIEELIQQFKQMIEDSGDELLKSWRFQDEFLLRFIRGKKYKLKSAFEKLQNNVVAKRHSYPEIFEKLYPSALRSILDKRMMRILKHRDNQGSHIVIFKPENYDPQETLVDDLLRVQILVTWEMMSFKETQLNGIVIIVDGSGFSTKQIKVVTPYNAQKYVTLAIKCSPTRFKGCYIVCLPQVLHFGVQMVRALLPEKVRNRMISFGSNMDDFYKLVPPSILPISLGGSLTDDEAIDYDLENALFDKDAYYKDLIQ</sequence>
<organism evidence="3 4">
    <name type="scientific">Orchesella dallaii</name>
    <dbReference type="NCBI Taxonomy" id="48710"/>
    <lineage>
        <taxon>Eukaryota</taxon>
        <taxon>Metazoa</taxon>
        <taxon>Ecdysozoa</taxon>
        <taxon>Arthropoda</taxon>
        <taxon>Hexapoda</taxon>
        <taxon>Collembola</taxon>
        <taxon>Entomobryomorpha</taxon>
        <taxon>Entomobryoidea</taxon>
        <taxon>Orchesellidae</taxon>
        <taxon>Orchesellinae</taxon>
        <taxon>Orchesella</taxon>
    </lineage>
</organism>
<dbReference type="PRINTS" id="PR00180">
    <property type="entry name" value="CRETINALDHBP"/>
</dbReference>
<dbReference type="PANTHER" id="PTHR10174:SF208">
    <property type="entry name" value="CRAL-TRIO DOMAIN-CONTAINING PROTEIN DDB_G0278031"/>
    <property type="match status" value="1"/>
</dbReference>
<dbReference type="PANTHER" id="PTHR10174">
    <property type="entry name" value="ALPHA-TOCOPHEROL TRANSFER PROTEIN-RELATED"/>
    <property type="match status" value="1"/>
</dbReference>
<name>A0ABP1QAB1_9HEXA</name>
<dbReference type="SMART" id="SM01100">
    <property type="entry name" value="CRAL_TRIO_N"/>
    <property type="match status" value="1"/>
</dbReference>
<evidence type="ECO:0000313" key="3">
    <source>
        <dbReference type="EMBL" id="CAL8095686.1"/>
    </source>
</evidence>
<dbReference type="Gene3D" id="1.20.5.1200">
    <property type="entry name" value="Alpha-tocopherol transfer"/>
    <property type="match status" value="1"/>
</dbReference>
<dbReference type="Gene3D" id="3.40.525.10">
    <property type="entry name" value="CRAL-TRIO lipid binding domain"/>
    <property type="match status" value="1"/>
</dbReference>
<dbReference type="Pfam" id="PF00650">
    <property type="entry name" value="CRAL_TRIO"/>
    <property type="match status" value="1"/>
</dbReference>